<protein>
    <submittedName>
        <fullName evidence="1">Uncharacterized protein</fullName>
    </submittedName>
</protein>
<accession>A0ABN9DY86</accession>
<name>A0ABN9DY86_9NEOB</name>
<proteinExistence type="predicted"/>
<gene>
    <name evidence="1" type="ORF">SPARVUS_LOCUS8721644</name>
</gene>
<comment type="caution">
    <text evidence="1">The sequence shown here is derived from an EMBL/GenBank/DDBJ whole genome shotgun (WGS) entry which is preliminary data.</text>
</comment>
<dbReference type="EMBL" id="CATNWA010014919">
    <property type="protein sequence ID" value="CAI9577463.1"/>
    <property type="molecule type" value="Genomic_DNA"/>
</dbReference>
<organism evidence="1 2">
    <name type="scientific">Staurois parvus</name>
    <dbReference type="NCBI Taxonomy" id="386267"/>
    <lineage>
        <taxon>Eukaryota</taxon>
        <taxon>Metazoa</taxon>
        <taxon>Chordata</taxon>
        <taxon>Craniata</taxon>
        <taxon>Vertebrata</taxon>
        <taxon>Euteleostomi</taxon>
        <taxon>Amphibia</taxon>
        <taxon>Batrachia</taxon>
        <taxon>Anura</taxon>
        <taxon>Neobatrachia</taxon>
        <taxon>Ranoidea</taxon>
        <taxon>Ranidae</taxon>
        <taxon>Staurois</taxon>
    </lineage>
</organism>
<keyword evidence="2" id="KW-1185">Reference proteome</keyword>
<reference evidence="1" key="1">
    <citation type="submission" date="2023-05" db="EMBL/GenBank/DDBJ databases">
        <authorList>
            <person name="Stuckert A."/>
        </authorList>
    </citation>
    <scope>NUCLEOTIDE SEQUENCE</scope>
</reference>
<sequence length="74" mass="8458">MNMNVEWKKLIEELMETHRTALKALYEKHQEEVKSMGLNPNTVIPETYFNRDVKAAISQLAMEILTGSVSTASF</sequence>
<evidence type="ECO:0000313" key="1">
    <source>
        <dbReference type="EMBL" id="CAI9577463.1"/>
    </source>
</evidence>
<dbReference type="Proteomes" id="UP001162483">
    <property type="component" value="Unassembled WGS sequence"/>
</dbReference>
<evidence type="ECO:0000313" key="2">
    <source>
        <dbReference type="Proteomes" id="UP001162483"/>
    </source>
</evidence>